<dbReference type="SUPFAM" id="SSF52799">
    <property type="entry name" value="(Phosphotyrosine protein) phosphatases II"/>
    <property type="match status" value="1"/>
</dbReference>
<evidence type="ECO:0000256" key="1">
    <source>
        <dbReference type="ARBA" id="ARBA00022692"/>
    </source>
</evidence>
<dbReference type="PRINTS" id="PR00700">
    <property type="entry name" value="PRTYPHPHTASE"/>
</dbReference>
<sequence length="314" mass="36404">MISILAVVCLVIIIVITVVIVVVLRRRGFFTKQEAAGEDSKINPPGGRRKTIVGVLPMHSKLYTNFSRVVKLEDFADHYRKMCADSCLKFDEEYEGYNSKREFIASQGPLPGTVEDHWRMIWEYNCQAIVMLANCKEGKKDKCDHYWPHDREPMFYGDLQVQIVKKTRDKEHEPDYIITQMTGEQVRKISHFHFVKWPDFGVPNNPESLIAYVKKVRNSLSCDGGPTVVHCSAGVGRTGTFIALDRLLQTIDEYDAVDIYSIVHEMRMNRPLMVQTKTQYMFVHQCLKYELELRKMTNNAYNEDKEQESIYMNA</sequence>
<accession>A0AAD9ISB4</accession>
<keyword evidence="8" id="KW-1185">Reference proteome</keyword>
<dbReference type="GO" id="GO:0004725">
    <property type="term" value="F:protein tyrosine phosphatase activity"/>
    <property type="evidence" value="ECO:0007669"/>
    <property type="project" value="InterPro"/>
</dbReference>
<dbReference type="PANTHER" id="PTHR46957:SF3">
    <property type="entry name" value="CYTOKINE RECEPTOR"/>
    <property type="match status" value="1"/>
</dbReference>
<reference evidence="7" key="1">
    <citation type="journal article" date="2023" name="Mol. Biol. Evol.">
        <title>Third-Generation Sequencing Reveals the Adaptive Role of the Epigenome in Three Deep-Sea Polychaetes.</title>
        <authorList>
            <person name="Perez M."/>
            <person name="Aroh O."/>
            <person name="Sun Y."/>
            <person name="Lan Y."/>
            <person name="Juniper S.K."/>
            <person name="Young C.R."/>
            <person name="Angers B."/>
            <person name="Qian P.Y."/>
        </authorList>
    </citation>
    <scope>NUCLEOTIDE SEQUENCE</scope>
    <source>
        <strain evidence="7">P08H-3</strain>
    </source>
</reference>
<dbReference type="GO" id="GO:0016020">
    <property type="term" value="C:membrane"/>
    <property type="evidence" value="ECO:0007669"/>
    <property type="project" value="UniProtKB-SubCell"/>
</dbReference>
<dbReference type="Proteomes" id="UP001208570">
    <property type="component" value="Unassembled WGS sequence"/>
</dbReference>
<dbReference type="PROSITE" id="PS50056">
    <property type="entry name" value="TYR_PHOSPHATASE_2"/>
    <property type="match status" value="1"/>
</dbReference>
<feature type="domain" description="Tyrosine-protein phosphatase" evidence="5">
    <location>
        <begin position="49"/>
        <end position="290"/>
    </location>
</feature>
<organism evidence="7 8">
    <name type="scientific">Paralvinella palmiformis</name>
    <dbReference type="NCBI Taxonomy" id="53620"/>
    <lineage>
        <taxon>Eukaryota</taxon>
        <taxon>Metazoa</taxon>
        <taxon>Spiralia</taxon>
        <taxon>Lophotrochozoa</taxon>
        <taxon>Annelida</taxon>
        <taxon>Polychaeta</taxon>
        <taxon>Sedentaria</taxon>
        <taxon>Canalipalpata</taxon>
        <taxon>Terebellida</taxon>
        <taxon>Terebelliformia</taxon>
        <taxon>Alvinellidae</taxon>
        <taxon>Paralvinella</taxon>
    </lineage>
</organism>
<keyword evidence="2 4" id="KW-1133">Transmembrane helix</keyword>
<dbReference type="EMBL" id="JAODUP010001498">
    <property type="protein sequence ID" value="KAK2140056.1"/>
    <property type="molecule type" value="Genomic_DNA"/>
</dbReference>
<dbReference type="Gene3D" id="3.90.190.10">
    <property type="entry name" value="Protein tyrosine phosphatase superfamily"/>
    <property type="match status" value="1"/>
</dbReference>
<dbReference type="PANTHER" id="PTHR46957">
    <property type="entry name" value="CYTOKINE RECEPTOR"/>
    <property type="match status" value="1"/>
</dbReference>
<dbReference type="InterPro" id="IPR000387">
    <property type="entry name" value="Tyr_Pase_dom"/>
</dbReference>
<dbReference type="InterPro" id="IPR016130">
    <property type="entry name" value="Tyr_Pase_AS"/>
</dbReference>
<name>A0AAD9ISB4_9ANNE</name>
<dbReference type="SMART" id="SM00404">
    <property type="entry name" value="PTPc_motif"/>
    <property type="match status" value="1"/>
</dbReference>
<dbReference type="PROSITE" id="PS00383">
    <property type="entry name" value="TYR_PHOSPHATASE_1"/>
    <property type="match status" value="1"/>
</dbReference>
<evidence type="ECO:0000256" key="4">
    <source>
        <dbReference type="SAM" id="Phobius"/>
    </source>
</evidence>
<dbReference type="AlphaFoldDB" id="A0AAD9ISB4"/>
<dbReference type="InterPro" id="IPR050713">
    <property type="entry name" value="RTP_Phos/Ushers"/>
</dbReference>
<dbReference type="PROSITE" id="PS50055">
    <property type="entry name" value="TYR_PHOSPHATASE_PTP"/>
    <property type="match status" value="1"/>
</dbReference>
<evidence type="ECO:0000256" key="2">
    <source>
        <dbReference type="ARBA" id="ARBA00022989"/>
    </source>
</evidence>
<proteinExistence type="predicted"/>
<feature type="transmembrane region" description="Helical" evidence="4">
    <location>
        <begin position="6"/>
        <end position="24"/>
    </location>
</feature>
<keyword evidence="3" id="KW-0325">Glycoprotein</keyword>
<dbReference type="Pfam" id="PF00102">
    <property type="entry name" value="Y_phosphatase"/>
    <property type="match status" value="1"/>
</dbReference>
<keyword evidence="4" id="KW-0472">Membrane</keyword>
<dbReference type="FunFam" id="3.90.190.10:FF:000185">
    <property type="entry name" value="Predicted protein"/>
    <property type="match status" value="1"/>
</dbReference>
<evidence type="ECO:0000313" key="8">
    <source>
        <dbReference type="Proteomes" id="UP001208570"/>
    </source>
</evidence>
<gene>
    <name evidence="7" type="ORF">LSH36_1498g00002</name>
</gene>
<dbReference type="InterPro" id="IPR029021">
    <property type="entry name" value="Prot-tyrosine_phosphatase-like"/>
</dbReference>
<dbReference type="SMART" id="SM00194">
    <property type="entry name" value="PTPc"/>
    <property type="match status" value="1"/>
</dbReference>
<feature type="domain" description="Tyrosine specific protein phosphatases" evidence="6">
    <location>
        <begin position="207"/>
        <end position="281"/>
    </location>
</feature>
<evidence type="ECO:0000256" key="3">
    <source>
        <dbReference type="ARBA" id="ARBA00023180"/>
    </source>
</evidence>
<comment type="caution">
    <text evidence="7">The sequence shown here is derived from an EMBL/GenBank/DDBJ whole genome shotgun (WGS) entry which is preliminary data.</text>
</comment>
<evidence type="ECO:0000259" key="5">
    <source>
        <dbReference type="PROSITE" id="PS50055"/>
    </source>
</evidence>
<evidence type="ECO:0000259" key="6">
    <source>
        <dbReference type="PROSITE" id="PS50056"/>
    </source>
</evidence>
<keyword evidence="1 4" id="KW-0812">Transmembrane</keyword>
<dbReference type="InterPro" id="IPR003595">
    <property type="entry name" value="Tyr_Pase_cat"/>
</dbReference>
<dbReference type="InterPro" id="IPR000242">
    <property type="entry name" value="PTP_cat"/>
</dbReference>
<protein>
    <submittedName>
        <fullName evidence="7">Uncharacterized protein</fullName>
    </submittedName>
</protein>
<evidence type="ECO:0000313" key="7">
    <source>
        <dbReference type="EMBL" id="KAK2140056.1"/>
    </source>
</evidence>